<organism evidence="2 3">
    <name type="scientific">Cannabis sativa</name>
    <name type="common">Hemp</name>
    <name type="synonym">Marijuana</name>
    <dbReference type="NCBI Taxonomy" id="3483"/>
    <lineage>
        <taxon>Eukaryota</taxon>
        <taxon>Viridiplantae</taxon>
        <taxon>Streptophyta</taxon>
        <taxon>Embryophyta</taxon>
        <taxon>Tracheophyta</taxon>
        <taxon>Spermatophyta</taxon>
        <taxon>Magnoliopsida</taxon>
        <taxon>eudicotyledons</taxon>
        <taxon>Gunneridae</taxon>
        <taxon>Pentapetalae</taxon>
        <taxon>rosids</taxon>
        <taxon>fabids</taxon>
        <taxon>Rosales</taxon>
        <taxon>Cannabaceae</taxon>
        <taxon>Cannabis</taxon>
    </lineage>
</organism>
<name>A0A803QWF8_CANSA</name>
<evidence type="ECO:0000256" key="1">
    <source>
        <dbReference type="SAM" id="SignalP"/>
    </source>
</evidence>
<keyword evidence="3" id="KW-1185">Reference proteome</keyword>
<evidence type="ECO:0000313" key="2">
    <source>
        <dbReference type="EnsemblPlants" id="cds.novel_model_2237_5bd9a17a"/>
    </source>
</evidence>
<proteinExistence type="predicted"/>
<dbReference type="Proteomes" id="UP000596661">
    <property type="component" value="Chromosome 1"/>
</dbReference>
<dbReference type="EMBL" id="UZAU01000073">
    <property type="status" value="NOT_ANNOTATED_CDS"/>
    <property type="molecule type" value="Genomic_DNA"/>
</dbReference>
<feature type="signal peptide" evidence="1">
    <location>
        <begin position="1"/>
        <end position="27"/>
    </location>
</feature>
<keyword evidence="1" id="KW-0732">Signal</keyword>
<accession>A0A803QWF8</accession>
<evidence type="ECO:0000313" key="3">
    <source>
        <dbReference type="Proteomes" id="UP000596661"/>
    </source>
</evidence>
<dbReference type="Gramene" id="novel_model_2237_5bd9a17a">
    <property type="protein sequence ID" value="cds.novel_model_2237_5bd9a17a"/>
    <property type="gene ID" value="novel_gene_1192_5bd9a17a"/>
</dbReference>
<reference evidence="2" key="2">
    <citation type="submission" date="2021-03" db="UniProtKB">
        <authorList>
            <consortium name="EnsemblPlants"/>
        </authorList>
    </citation>
    <scope>IDENTIFICATION</scope>
</reference>
<feature type="chain" id="PRO_5031403979" evidence="1">
    <location>
        <begin position="28"/>
        <end position="93"/>
    </location>
</feature>
<reference evidence="2" key="1">
    <citation type="submission" date="2018-11" db="EMBL/GenBank/DDBJ databases">
        <authorList>
            <person name="Grassa J C."/>
        </authorList>
    </citation>
    <scope>NUCLEOTIDE SEQUENCE [LARGE SCALE GENOMIC DNA]</scope>
</reference>
<dbReference type="AlphaFoldDB" id="A0A803QWF8"/>
<dbReference type="EnsemblPlants" id="novel_model_2237_5bd9a17a">
    <property type="protein sequence ID" value="cds.novel_model_2237_5bd9a17a"/>
    <property type="gene ID" value="novel_gene_1192_5bd9a17a"/>
</dbReference>
<protein>
    <submittedName>
        <fullName evidence="2">Uncharacterized protein</fullName>
    </submittedName>
</protein>
<sequence length="93" mass="10847">MNKPRFKPLLVILRILLFKSRLQRIHSKILQILITMETIHDILWFLNLSRDKITMCLGAGPCNSPSQSKIRLISRTVQSLNPHLLIKFFIMHG</sequence>